<dbReference type="PANTHER" id="PTHR18964:SF149">
    <property type="entry name" value="BIFUNCTIONAL UDP-N-ACETYLGLUCOSAMINE 2-EPIMERASE_N-ACETYLMANNOSAMINE KINASE"/>
    <property type="match status" value="1"/>
</dbReference>
<evidence type="ECO:0000313" key="3">
    <source>
        <dbReference type="Proteomes" id="UP000320390"/>
    </source>
</evidence>
<dbReference type="AlphaFoldDB" id="A0A518EXM5"/>
<dbReference type="EC" id="2.7.1.2" evidence="2"/>
<dbReference type="InterPro" id="IPR043129">
    <property type="entry name" value="ATPase_NBD"/>
</dbReference>
<dbReference type="GO" id="GO:0004340">
    <property type="term" value="F:glucokinase activity"/>
    <property type="evidence" value="ECO:0007669"/>
    <property type="project" value="UniProtKB-EC"/>
</dbReference>
<dbReference type="Pfam" id="PF00480">
    <property type="entry name" value="ROK"/>
    <property type="match status" value="1"/>
</dbReference>
<keyword evidence="3" id="KW-1185">Reference proteome</keyword>
<name>A0A518EXM5_9BACT</name>
<reference evidence="2 3" key="1">
    <citation type="submission" date="2019-02" db="EMBL/GenBank/DDBJ databases">
        <title>Deep-cultivation of Planctomycetes and their phenomic and genomic characterization uncovers novel biology.</title>
        <authorList>
            <person name="Wiegand S."/>
            <person name="Jogler M."/>
            <person name="Boedeker C."/>
            <person name="Pinto D."/>
            <person name="Vollmers J."/>
            <person name="Rivas-Marin E."/>
            <person name="Kohn T."/>
            <person name="Peeters S.H."/>
            <person name="Heuer A."/>
            <person name="Rast P."/>
            <person name="Oberbeckmann S."/>
            <person name="Bunk B."/>
            <person name="Jeske O."/>
            <person name="Meyerdierks A."/>
            <person name="Storesund J.E."/>
            <person name="Kallscheuer N."/>
            <person name="Luecker S."/>
            <person name="Lage O.M."/>
            <person name="Pohl T."/>
            <person name="Merkel B.J."/>
            <person name="Hornburger P."/>
            <person name="Mueller R.-W."/>
            <person name="Bruemmer F."/>
            <person name="Labrenz M."/>
            <person name="Spormann A.M."/>
            <person name="Op den Camp H."/>
            <person name="Overmann J."/>
            <person name="Amann R."/>
            <person name="Jetten M.S.M."/>
            <person name="Mascher T."/>
            <person name="Medema M.H."/>
            <person name="Devos D.P."/>
            <person name="Kaster A.-K."/>
            <person name="Ovreas L."/>
            <person name="Rohde M."/>
            <person name="Galperin M.Y."/>
            <person name="Jogler C."/>
        </authorList>
    </citation>
    <scope>NUCLEOTIDE SEQUENCE [LARGE SCALE GENOMIC DNA]</scope>
    <source>
        <strain evidence="2 3">Poly30</strain>
    </source>
</reference>
<dbReference type="Gene3D" id="3.30.420.40">
    <property type="match status" value="2"/>
</dbReference>
<dbReference type="InterPro" id="IPR000600">
    <property type="entry name" value="ROK"/>
</dbReference>
<proteinExistence type="inferred from homology"/>
<evidence type="ECO:0000256" key="1">
    <source>
        <dbReference type="ARBA" id="ARBA00006479"/>
    </source>
</evidence>
<organism evidence="2 3">
    <name type="scientific">Saltatorellus ferox</name>
    <dbReference type="NCBI Taxonomy" id="2528018"/>
    <lineage>
        <taxon>Bacteria</taxon>
        <taxon>Pseudomonadati</taxon>
        <taxon>Planctomycetota</taxon>
        <taxon>Planctomycetia</taxon>
        <taxon>Planctomycetia incertae sedis</taxon>
        <taxon>Saltatorellus</taxon>
    </lineage>
</organism>
<dbReference type="PROSITE" id="PS01125">
    <property type="entry name" value="ROK"/>
    <property type="match status" value="1"/>
</dbReference>
<dbReference type="InterPro" id="IPR049874">
    <property type="entry name" value="ROK_cs"/>
</dbReference>
<gene>
    <name evidence="2" type="primary">glkA</name>
    <name evidence="2" type="ORF">Poly30_43880</name>
</gene>
<dbReference type="EMBL" id="CP036434">
    <property type="protein sequence ID" value="QDV08833.1"/>
    <property type="molecule type" value="Genomic_DNA"/>
</dbReference>
<sequence length="314" mass="32363">MDQPLMGLDFGGTTIKGGVIRASGGPPVCMDSAPFDEAAPAHEIYRRAAELARRLEDKAGLGPIQGLGVGCAGLFNRATGEVLASANMKNLVGTSLSEGVSKALGGRPVVIENDANVAAYGEQWLGAGLHERDLVLLTLGTGVGGGIVLDDHLFIGPGGSAGEVGHMVIVQRPGGSEYDAPYFPELQCSCGSYGCLERLVSATAAMRRAKAAGVTPNLPELCRLGREQDGKERALLHQIGRDLGAGLATLVTLFDVNVFAIGGGFGAALDVLKPGVMEAMAERRYGTLEPTVVEATLGSDAGWIGAARLSGRQP</sequence>
<accession>A0A518EXM5</accession>
<keyword evidence="2" id="KW-0808">Transferase</keyword>
<dbReference type="Proteomes" id="UP000320390">
    <property type="component" value="Chromosome"/>
</dbReference>
<evidence type="ECO:0000313" key="2">
    <source>
        <dbReference type="EMBL" id="QDV08833.1"/>
    </source>
</evidence>
<dbReference type="PANTHER" id="PTHR18964">
    <property type="entry name" value="ROK (REPRESSOR, ORF, KINASE) FAMILY"/>
    <property type="match status" value="1"/>
</dbReference>
<comment type="similarity">
    <text evidence="1">Belongs to the ROK (NagC/XylR) family.</text>
</comment>
<keyword evidence="2" id="KW-0418">Kinase</keyword>
<protein>
    <submittedName>
        <fullName evidence="2">Glucokinase</fullName>
        <ecNumber evidence="2">2.7.1.2</ecNumber>
    </submittedName>
</protein>
<dbReference type="SUPFAM" id="SSF53067">
    <property type="entry name" value="Actin-like ATPase domain"/>
    <property type="match status" value="1"/>
</dbReference>